<dbReference type="EMBL" id="JACEIK010002490">
    <property type="protein sequence ID" value="MCD9561508.1"/>
    <property type="molecule type" value="Genomic_DNA"/>
</dbReference>
<comment type="caution">
    <text evidence="1">The sequence shown here is derived from an EMBL/GenBank/DDBJ whole genome shotgun (WGS) entry which is preliminary data.</text>
</comment>
<reference evidence="1 2" key="1">
    <citation type="journal article" date="2021" name="BMC Genomics">
        <title>Datura genome reveals duplications of psychoactive alkaloid biosynthetic genes and high mutation rate following tissue culture.</title>
        <authorList>
            <person name="Rajewski A."/>
            <person name="Carter-House D."/>
            <person name="Stajich J."/>
            <person name="Litt A."/>
        </authorList>
    </citation>
    <scope>NUCLEOTIDE SEQUENCE [LARGE SCALE GENOMIC DNA]</scope>
    <source>
        <strain evidence="1">AR-01</strain>
    </source>
</reference>
<protein>
    <submittedName>
        <fullName evidence="1">Uncharacterized protein</fullName>
    </submittedName>
</protein>
<dbReference type="Proteomes" id="UP000823775">
    <property type="component" value="Unassembled WGS sequence"/>
</dbReference>
<keyword evidence="2" id="KW-1185">Reference proteome</keyword>
<gene>
    <name evidence="1" type="ORF">HAX54_020669</name>
</gene>
<evidence type="ECO:0000313" key="1">
    <source>
        <dbReference type="EMBL" id="MCD9561508.1"/>
    </source>
</evidence>
<proteinExistence type="predicted"/>
<sequence>MLLYLVHLHCDIIDSVLGIQFWCSPLTYAVLNQEVVCHVENFMEKFPDEILLSIQLRSSYSVQPRKLEWIYMNYWTSPPKEVVGSTTMMLLLWWYLSKEEFGSRLGNTSEFFTVGCILQRSIPCIVMLQF</sequence>
<organism evidence="1 2">
    <name type="scientific">Datura stramonium</name>
    <name type="common">Jimsonweed</name>
    <name type="synonym">Common thornapple</name>
    <dbReference type="NCBI Taxonomy" id="4076"/>
    <lineage>
        <taxon>Eukaryota</taxon>
        <taxon>Viridiplantae</taxon>
        <taxon>Streptophyta</taxon>
        <taxon>Embryophyta</taxon>
        <taxon>Tracheophyta</taxon>
        <taxon>Spermatophyta</taxon>
        <taxon>Magnoliopsida</taxon>
        <taxon>eudicotyledons</taxon>
        <taxon>Gunneridae</taxon>
        <taxon>Pentapetalae</taxon>
        <taxon>asterids</taxon>
        <taxon>lamiids</taxon>
        <taxon>Solanales</taxon>
        <taxon>Solanaceae</taxon>
        <taxon>Solanoideae</taxon>
        <taxon>Datureae</taxon>
        <taxon>Datura</taxon>
    </lineage>
</organism>
<evidence type="ECO:0000313" key="2">
    <source>
        <dbReference type="Proteomes" id="UP000823775"/>
    </source>
</evidence>
<name>A0ABS8URN5_DATST</name>
<accession>A0ABS8URN5</accession>